<dbReference type="AlphaFoldDB" id="A0A3B1CBE1"/>
<proteinExistence type="predicted"/>
<sequence>EYSWYNDDGRENDNQLTLMLFMGF</sequence>
<protein>
    <submittedName>
        <fullName evidence="1">Uncharacterized protein</fullName>
    </submittedName>
</protein>
<evidence type="ECO:0000313" key="1">
    <source>
        <dbReference type="EMBL" id="VAX21258.1"/>
    </source>
</evidence>
<accession>A0A3B1CBE1</accession>
<name>A0A3B1CBE1_9ZZZZ</name>
<organism evidence="1">
    <name type="scientific">hydrothermal vent metagenome</name>
    <dbReference type="NCBI Taxonomy" id="652676"/>
    <lineage>
        <taxon>unclassified sequences</taxon>
        <taxon>metagenomes</taxon>
        <taxon>ecological metagenomes</taxon>
    </lineage>
</organism>
<dbReference type="EMBL" id="UOGC01000117">
    <property type="protein sequence ID" value="VAX21258.1"/>
    <property type="molecule type" value="Genomic_DNA"/>
</dbReference>
<gene>
    <name evidence="1" type="ORF">MNBD_NITROSPINAE01-1297</name>
</gene>
<reference evidence="1" key="1">
    <citation type="submission" date="2018-06" db="EMBL/GenBank/DDBJ databases">
        <authorList>
            <person name="Zhirakovskaya E."/>
        </authorList>
    </citation>
    <scope>NUCLEOTIDE SEQUENCE</scope>
</reference>
<feature type="non-terminal residue" evidence="1">
    <location>
        <position position="1"/>
    </location>
</feature>